<feature type="domain" description="AMP-dependent synthetase/ligase" evidence="3">
    <location>
        <begin position="11"/>
        <end position="68"/>
    </location>
</feature>
<dbReference type="InterPro" id="IPR000873">
    <property type="entry name" value="AMP-dep_synth/lig_dom"/>
</dbReference>
<feature type="domain" description="AMP-binding enzyme C-terminal" evidence="4">
    <location>
        <begin position="145"/>
        <end position="213"/>
    </location>
</feature>
<dbReference type="SUPFAM" id="SSF56801">
    <property type="entry name" value="Acetyl-CoA synthetase-like"/>
    <property type="match status" value="1"/>
</dbReference>
<proteinExistence type="inferred from homology"/>
<dbReference type="Pfam" id="PF00501">
    <property type="entry name" value="AMP-binding"/>
    <property type="match status" value="1"/>
</dbReference>
<dbReference type="CDD" id="cd04433">
    <property type="entry name" value="AFD_class_I"/>
    <property type="match status" value="1"/>
</dbReference>
<sequence>SFLTLLLLSEAHRRHDLSSLRYITYGAEVMPQSTLERLAHEFPNVTLLQKYGLTELGTLRSHSRANDSLWVRVGGEGFRTRVVDGMLEIRADSSMLGYLNAPSPFTPDGWFMTGDAVEVDGEYLRILGRASDLINVAGRKVYPGEVESVVQEVENVAEVAVFGERHPFTGQIVAARITLQRPEDARVVEQRVRDHCRARLEAYKVPAKVLITAEPLHSVRQKTTRR</sequence>
<organism evidence="5 6">
    <name type="scientific">Eiseniibacteriota bacterium</name>
    <dbReference type="NCBI Taxonomy" id="2212470"/>
    <lineage>
        <taxon>Bacteria</taxon>
        <taxon>Candidatus Eiseniibacteriota</taxon>
    </lineage>
</organism>
<dbReference type="Pfam" id="PF13193">
    <property type="entry name" value="AMP-binding_C"/>
    <property type="match status" value="1"/>
</dbReference>
<evidence type="ECO:0000259" key="3">
    <source>
        <dbReference type="Pfam" id="PF00501"/>
    </source>
</evidence>
<dbReference type="GO" id="GO:0006631">
    <property type="term" value="P:fatty acid metabolic process"/>
    <property type="evidence" value="ECO:0007669"/>
    <property type="project" value="TreeGrafter"/>
</dbReference>
<keyword evidence="2 5" id="KW-0436">Ligase</keyword>
<dbReference type="PANTHER" id="PTHR43201:SF5">
    <property type="entry name" value="MEDIUM-CHAIN ACYL-COA LIGASE ACSF2, MITOCHONDRIAL"/>
    <property type="match status" value="1"/>
</dbReference>
<evidence type="ECO:0000313" key="5">
    <source>
        <dbReference type="EMBL" id="TMQ70625.1"/>
    </source>
</evidence>
<evidence type="ECO:0000259" key="4">
    <source>
        <dbReference type="Pfam" id="PF13193"/>
    </source>
</evidence>
<evidence type="ECO:0000256" key="2">
    <source>
        <dbReference type="ARBA" id="ARBA00022598"/>
    </source>
</evidence>
<dbReference type="PANTHER" id="PTHR43201">
    <property type="entry name" value="ACYL-COA SYNTHETASE"/>
    <property type="match status" value="1"/>
</dbReference>
<dbReference type="EMBL" id="VBPB01000213">
    <property type="protein sequence ID" value="TMQ70625.1"/>
    <property type="molecule type" value="Genomic_DNA"/>
</dbReference>
<dbReference type="Proteomes" id="UP000319771">
    <property type="component" value="Unassembled WGS sequence"/>
</dbReference>
<evidence type="ECO:0000256" key="1">
    <source>
        <dbReference type="ARBA" id="ARBA00006432"/>
    </source>
</evidence>
<reference evidence="5 6" key="1">
    <citation type="journal article" date="2019" name="Nat. Microbiol.">
        <title>Mediterranean grassland soil C-N compound turnover is dependent on rainfall and depth, and is mediated by genomically divergent microorganisms.</title>
        <authorList>
            <person name="Diamond S."/>
            <person name="Andeer P.F."/>
            <person name="Li Z."/>
            <person name="Crits-Christoph A."/>
            <person name="Burstein D."/>
            <person name="Anantharaman K."/>
            <person name="Lane K.R."/>
            <person name="Thomas B.C."/>
            <person name="Pan C."/>
            <person name="Northen T.R."/>
            <person name="Banfield J.F."/>
        </authorList>
    </citation>
    <scope>NUCLEOTIDE SEQUENCE [LARGE SCALE GENOMIC DNA]</scope>
    <source>
        <strain evidence="5">WS_11</strain>
    </source>
</reference>
<dbReference type="InterPro" id="IPR042099">
    <property type="entry name" value="ANL_N_sf"/>
</dbReference>
<comment type="caution">
    <text evidence="5">The sequence shown here is derived from an EMBL/GenBank/DDBJ whole genome shotgun (WGS) entry which is preliminary data.</text>
</comment>
<dbReference type="GO" id="GO:0031956">
    <property type="term" value="F:medium-chain fatty acid-CoA ligase activity"/>
    <property type="evidence" value="ECO:0007669"/>
    <property type="project" value="TreeGrafter"/>
</dbReference>
<protein>
    <submittedName>
        <fullName evidence="5">Long-chain fatty acid--CoA ligase</fullName>
    </submittedName>
</protein>
<accession>A0A538U426</accession>
<dbReference type="Gene3D" id="3.40.50.12780">
    <property type="entry name" value="N-terminal domain of ligase-like"/>
    <property type="match status" value="1"/>
</dbReference>
<comment type="similarity">
    <text evidence="1">Belongs to the ATP-dependent AMP-binding enzyme family.</text>
</comment>
<evidence type="ECO:0000313" key="6">
    <source>
        <dbReference type="Proteomes" id="UP000319771"/>
    </source>
</evidence>
<dbReference type="AlphaFoldDB" id="A0A538U426"/>
<dbReference type="InterPro" id="IPR025110">
    <property type="entry name" value="AMP-bd_C"/>
</dbReference>
<name>A0A538U426_UNCEI</name>
<dbReference type="InterPro" id="IPR045851">
    <property type="entry name" value="AMP-bd_C_sf"/>
</dbReference>
<feature type="non-terminal residue" evidence="5">
    <location>
        <position position="1"/>
    </location>
</feature>
<gene>
    <name evidence="5" type="ORF">E6K81_12095</name>
</gene>
<dbReference type="Gene3D" id="3.30.300.30">
    <property type="match status" value="1"/>
</dbReference>